<dbReference type="Pfam" id="PF00440">
    <property type="entry name" value="TetR_N"/>
    <property type="match status" value="1"/>
</dbReference>
<feature type="domain" description="HTH tetR-type" evidence="5">
    <location>
        <begin position="9"/>
        <end position="69"/>
    </location>
</feature>
<dbReference type="InterPro" id="IPR009057">
    <property type="entry name" value="Homeodomain-like_sf"/>
</dbReference>
<dbReference type="Gene3D" id="1.10.357.10">
    <property type="entry name" value="Tetracycline Repressor, domain 2"/>
    <property type="match status" value="1"/>
</dbReference>
<dbReference type="InterPro" id="IPR011075">
    <property type="entry name" value="TetR_C"/>
</dbReference>
<dbReference type="AlphaFoldDB" id="A0A9Q3SXK2"/>
<dbReference type="EMBL" id="JAHBFI010000009">
    <property type="protein sequence ID" value="MBZ5962452.1"/>
    <property type="molecule type" value="Genomic_DNA"/>
</dbReference>
<dbReference type="InterPro" id="IPR036271">
    <property type="entry name" value="Tet_transcr_reg_TetR-rel_C_sf"/>
</dbReference>
<evidence type="ECO:0000256" key="1">
    <source>
        <dbReference type="ARBA" id="ARBA00023015"/>
    </source>
</evidence>
<name>A0A9Q3SXK2_9LACO</name>
<keyword evidence="2 4" id="KW-0238">DNA-binding</keyword>
<dbReference type="InterPro" id="IPR001647">
    <property type="entry name" value="HTH_TetR"/>
</dbReference>
<gene>
    <name evidence="6" type="ORF">KIJ12_04675</name>
</gene>
<proteinExistence type="predicted"/>
<accession>A0A9Q3SXK2</accession>
<feature type="DNA-binding region" description="H-T-H motif" evidence="4">
    <location>
        <begin position="32"/>
        <end position="51"/>
    </location>
</feature>
<sequence>MTKNRRRGDNLETTIYNVALNILERDGYDKTTFAQIAREAKTSRSVLYRRWDTIFELVHDAITHQNMQPNWETVAIDTGSLRGDLIALGEFFQSHGSHMNDEFIHAAVTEFSLGSPTARRIMMQAYRSDLALVNGFVSHAIQRDELQHTPSERVRLLLFEILRYHGILIREPVSQDVVAIVDEIILPAFLAGGRDVK</sequence>
<dbReference type="Pfam" id="PF16859">
    <property type="entry name" value="TetR_C_11"/>
    <property type="match status" value="1"/>
</dbReference>
<dbReference type="GO" id="GO:0000976">
    <property type="term" value="F:transcription cis-regulatory region binding"/>
    <property type="evidence" value="ECO:0007669"/>
    <property type="project" value="TreeGrafter"/>
</dbReference>
<dbReference type="PANTHER" id="PTHR30055">
    <property type="entry name" value="HTH-TYPE TRANSCRIPTIONAL REGULATOR RUTR"/>
    <property type="match status" value="1"/>
</dbReference>
<keyword evidence="3" id="KW-0804">Transcription</keyword>
<dbReference type="SUPFAM" id="SSF48498">
    <property type="entry name" value="Tetracyclin repressor-like, C-terminal domain"/>
    <property type="match status" value="1"/>
</dbReference>
<organism evidence="6 7">
    <name type="scientific">Leuconostoc gasicomitatum</name>
    <dbReference type="NCBI Taxonomy" id="115778"/>
    <lineage>
        <taxon>Bacteria</taxon>
        <taxon>Bacillati</taxon>
        <taxon>Bacillota</taxon>
        <taxon>Bacilli</taxon>
        <taxon>Lactobacillales</taxon>
        <taxon>Lactobacillaceae</taxon>
        <taxon>Leuconostoc</taxon>
        <taxon>Leuconostoc gelidum group</taxon>
    </lineage>
</organism>
<dbReference type="Proteomes" id="UP000752647">
    <property type="component" value="Unassembled WGS sequence"/>
</dbReference>
<comment type="caution">
    <text evidence="6">The sequence shown here is derived from an EMBL/GenBank/DDBJ whole genome shotgun (WGS) entry which is preliminary data.</text>
</comment>
<evidence type="ECO:0000259" key="5">
    <source>
        <dbReference type="PROSITE" id="PS50977"/>
    </source>
</evidence>
<dbReference type="SUPFAM" id="SSF46689">
    <property type="entry name" value="Homeodomain-like"/>
    <property type="match status" value="1"/>
</dbReference>
<dbReference type="PANTHER" id="PTHR30055:SF148">
    <property type="entry name" value="TETR-FAMILY TRANSCRIPTIONAL REGULATOR"/>
    <property type="match status" value="1"/>
</dbReference>
<evidence type="ECO:0000313" key="7">
    <source>
        <dbReference type="Proteomes" id="UP000752647"/>
    </source>
</evidence>
<evidence type="ECO:0000256" key="3">
    <source>
        <dbReference type="ARBA" id="ARBA00023163"/>
    </source>
</evidence>
<protein>
    <submittedName>
        <fullName evidence="6">TetR/AcrR family transcriptional regulator</fullName>
    </submittedName>
</protein>
<dbReference type="PROSITE" id="PS50977">
    <property type="entry name" value="HTH_TETR_2"/>
    <property type="match status" value="1"/>
</dbReference>
<evidence type="ECO:0000256" key="2">
    <source>
        <dbReference type="ARBA" id="ARBA00023125"/>
    </source>
</evidence>
<dbReference type="Gene3D" id="1.10.10.60">
    <property type="entry name" value="Homeodomain-like"/>
    <property type="match status" value="1"/>
</dbReference>
<dbReference type="GO" id="GO:0003700">
    <property type="term" value="F:DNA-binding transcription factor activity"/>
    <property type="evidence" value="ECO:0007669"/>
    <property type="project" value="TreeGrafter"/>
</dbReference>
<keyword evidence="1" id="KW-0805">Transcription regulation</keyword>
<reference evidence="6" key="1">
    <citation type="submission" date="2021-05" db="EMBL/GenBank/DDBJ databases">
        <title>Pangenome of Leuconostoc gelidum warrants species status for Leuconostoc gelidum subsp. gasicomitatum.</title>
        <authorList>
            <person name="Johansson P."/>
            <person name="Sade E."/>
            <person name="Hultman J."/>
            <person name="Auvinen P."/>
            <person name="Bjorkroth J."/>
        </authorList>
    </citation>
    <scope>NUCLEOTIDE SEQUENCE</scope>
    <source>
        <strain evidence="6">A.21.4</strain>
    </source>
</reference>
<evidence type="ECO:0000256" key="4">
    <source>
        <dbReference type="PROSITE-ProRule" id="PRU00335"/>
    </source>
</evidence>
<dbReference type="RefSeq" id="WP_224144101.1">
    <property type="nucleotide sequence ID" value="NZ_CBCPIF010000003.1"/>
</dbReference>
<dbReference type="InterPro" id="IPR050109">
    <property type="entry name" value="HTH-type_TetR-like_transc_reg"/>
</dbReference>
<evidence type="ECO:0000313" key="6">
    <source>
        <dbReference type="EMBL" id="MBZ5962452.1"/>
    </source>
</evidence>